<dbReference type="InterPro" id="IPR029058">
    <property type="entry name" value="AB_hydrolase_fold"/>
</dbReference>
<dbReference type="RefSeq" id="XP_040621615.1">
    <property type="nucleotide sequence ID" value="XM_040762446.1"/>
</dbReference>
<keyword evidence="4 8" id="KW-0732">Signal</keyword>
<dbReference type="EMBL" id="AWTV01000005">
    <property type="protein sequence ID" value="KIH93605.1"/>
    <property type="molecule type" value="Genomic_DNA"/>
</dbReference>
<dbReference type="Pfam" id="PF07519">
    <property type="entry name" value="Tannase"/>
    <property type="match status" value="1"/>
</dbReference>
<evidence type="ECO:0000256" key="1">
    <source>
        <dbReference type="ARBA" id="ARBA00006249"/>
    </source>
</evidence>
<comment type="similarity">
    <text evidence="1 8">Belongs to the tannase family.</text>
</comment>
<comment type="caution">
    <text evidence="9">The sequence shown here is derived from an EMBL/GenBank/DDBJ whole genome shotgun (WGS) entry which is preliminary data.</text>
</comment>
<dbReference type="Proteomes" id="UP000031575">
    <property type="component" value="Unassembled WGS sequence"/>
</dbReference>
<reference evidence="9 10" key="1">
    <citation type="journal article" date="2014" name="BMC Genomics">
        <title>Comparative genomics of the major fungal agents of human and animal Sporotrichosis: Sporothrix schenckii and Sporothrix brasiliensis.</title>
        <authorList>
            <person name="Teixeira M.M."/>
            <person name="de Almeida L.G."/>
            <person name="Kubitschek-Barreira P."/>
            <person name="Alves F.L."/>
            <person name="Kioshima E.S."/>
            <person name="Abadio A.K."/>
            <person name="Fernandes L."/>
            <person name="Derengowski L.S."/>
            <person name="Ferreira K.S."/>
            <person name="Souza R.C."/>
            <person name="Ruiz J.C."/>
            <person name="de Andrade N.C."/>
            <person name="Paes H.C."/>
            <person name="Nicola A.M."/>
            <person name="Albuquerque P."/>
            <person name="Gerber A.L."/>
            <person name="Martins V.P."/>
            <person name="Peconick L.D."/>
            <person name="Neto A.V."/>
            <person name="Chaucanez C.B."/>
            <person name="Silva P.A."/>
            <person name="Cunha O.L."/>
            <person name="de Oliveira F.F."/>
            <person name="dos Santos T.C."/>
            <person name="Barros A.L."/>
            <person name="Soares M.A."/>
            <person name="de Oliveira L.M."/>
            <person name="Marini M.M."/>
            <person name="Villalobos-Duno H."/>
            <person name="Cunha M.M."/>
            <person name="de Hoog S."/>
            <person name="da Silveira J.F."/>
            <person name="Henrissat B."/>
            <person name="Nino-Vega G.A."/>
            <person name="Cisalpino P.S."/>
            <person name="Mora-Montes H.M."/>
            <person name="Almeida S.R."/>
            <person name="Stajich J.E."/>
            <person name="Lopes-Bezerra L.M."/>
            <person name="Vasconcelos A.T."/>
            <person name="Felipe M.S."/>
        </authorList>
    </citation>
    <scope>NUCLEOTIDE SEQUENCE [LARGE SCALE GENOMIC DNA]</scope>
    <source>
        <strain evidence="9 10">5110</strain>
    </source>
</reference>
<dbReference type="GeneID" id="63677367"/>
<evidence type="ECO:0000313" key="10">
    <source>
        <dbReference type="Proteomes" id="UP000031575"/>
    </source>
</evidence>
<dbReference type="VEuPathDB" id="FungiDB:SPBR_04163"/>
<dbReference type="InterPro" id="IPR011118">
    <property type="entry name" value="Tannase/feruloyl_esterase"/>
</dbReference>
<dbReference type="HOGENOM" id="CLU_014819_1_1_1"/>
<dbReference type="OrthoDB" id="3039123at2759"/>
<evidence type="ECO:0000256" key="2">
    <source>
        <dbReference type="ARBA" id="ARBA00022487"/>
    </source>
</evidence>
<evidence type="ECO:0000256" key="3">
    <source>
        <dbReference type="ARBA" id="ARBA00022723"/>
    </source>
</evidence>
<keyword evidence="2" id="KW-0719">Serine esterase</keyword>
<dbReference type="SUPFAM" id="SSF53474">
    <property type="entry name" value="alpha/beta-Hydrolases"/>
    <property type="match status" value="1"/>
</dbReference>
<evidence type="ECO:0000256" key="8">
    <source>
        <dbReference type="RuleBase" id="RU361238"/>
    </source>
</evidence>
<keyword evidence="3" id="KW-0479">Metal-binding</keyword>
<keyword evidence="7" id="KW-1015">Disulfide bond</keyword>
<dbReference type="GO" id="GO:0030600">
    <property type="term" value="F:feruloyl esterase activity"/>
    <property type="evidence" value="ECO:0007669"/>
    <property type="project" value="UniProtKB-ARBA"/>
</dbReference>
<protein>
    <recommendedName>
        <fullName evidence="8">Carboxylic ester hydrolase</fullName>
        <ecNumber evidence="8">3.1.1.-</ecNumber>
    </recommendedName>
</protein>
<accession>A0A0C2J3K2</accession>
<evidence type="ECO:0000256" key="5">
    <source>
        <dbReference type="ARBA" id="ARBA00022801"/>
    </source>
</evidence>
<evidence type="ECO:0000256" key="7">
    <source>
        <dbReference type="ARBA" id="ARBA00023157"/>
    </source>
</evidence>
<dbReference type="PANTHER" id="PTHR33938:SF2">
    <property type="entry name" value="CARBOXYLIC ESTER HYDROLASE"/>
    <property type="match status" value="1"/>
</dbReference>
<keyword evidence="10" id="KW-1185">Reference proteome</keyword>
<gene>
    <name evidence="9" type="ORF">SPBR_04163</name>
</gene>
<evidence type="ECO:0000313" key="9">
    <source>
        <dbReference type="EMBL" id="KIH93605.1"/>
    </source>
</evidence>
<sequence>MHLSNLCLQARNRLPAVLRLLLLAGVAQAAALALPSENEIVERSLWNCNALFFRHALPSNATLERVQVVPAGGTFGENATNIPYPYWPTNLPQLCAVIVNVTSSPSSSFRFGLLLPTVWNSRFLAVGNGGYAGGINWLSAGSGTHYGFAVVSTDTGHSSNVLDGTWALNAPEKKADWGWRSIHGSVELGKTLTAAYYGGKVRYSYFSGCSTGGRQGMKEVQIAPDSFDGALIGSSAWDSNVLNTYVTQLGIYNLPVGAPNYIAYTRFPVVAEQVRAQCDGVDGVVDGIVSAPERCRFDYAKIQCGSPSVVLNASACFTAPQVQTLKNIYSDWYDNRTGAYLYPGLLMGSEDMWLAGTLLGYAEPSPFGIGFAQDFVYDDPTWQWQTFNDSIVDTARRVNPGNATADQYDLSAFRRRGGKMIMYHGLADGLVPTKGSELYYNRTLQTMGGGHAKDSARGHGKGKANGVDDFLRLFMIPGMQHCYATAVDAPWYINGEFQADLMGTGLWSVPGFADAKHDALLALMEWTESGRAPDEIIATTWKTSTNPLSGVLRQRPLCPYPKTAVWNKRSDVNKASSWHCSD</sequence>
<evidence type="ECO:0000256" key="6">
    <source>
        <dbReference type="ARBA" id="ARBA00022837"/>
    </source>
</evidence>
<keyword evidence="6" id="KW-0106">Calcium</keyword>
<dbReference type="AlphaFoldDB" id="A0A0C2J3K2"/>
<name>A0A0C2J3K2_9PEZI</name>
<feature type="signal peptide" evidence="8">
    <location>
        <begin position="1"/>
        <end position="29"/>
    </location>
</feature>
<dbReference type="PANTHER" id="PTHR33938">
    <property type="entry name" value="FERULOYL ESTERASE B-RELATED"/>
    <property type="match status" value="1"/>
</dbReference>
<evidence type="ECO:0000256" key="4">
    <source>
        <dbReference type="ARBA" id="ARBA00022729"/>
    </source>
</evidence>
<proteinExistence type="inferred from homology"/>
<feature type="chain" id="PRO_5005110952" description="Carboxylic ester hydrolase" evidence="8">
    <location>
        <begin position="30"/>
        <end position="582"/>
    </location>
</feature>
<dbReference type="EC" id="3.1.1.-" evidence="8"/>
<keyword evidence="5 8" id="KW-0378">Hydrolase</keyword>
<dbReference type="GO" id="GO:0046872">
    <property type="term" value="F:metal ion binding"/>
    <property type="evidence" value="ECO:0007669"/>
    <property type="project" value="UniProtKB-KW"/>
</dbReference>
<organism evidence="9 10">
    <name type="scientific">Sporothrix brasiliensis 5110</name>
    <dbReference type="NCBI Taxonomy" id="1398154"/>
    <lineage>
        <taxon>Eukaryota</taxon>
        <taxon>Fungi</taxon>
        <taxon>Dikarya</taxon>
        <taxon>Ascomycota</taxon>
        <taxon>Pezizomycotina</taxon>
        <taxon>Sordariomycetes</taxon>
        <taxon>Sordariomycetidae</taxon>
        <taxon>Ophiostomatales</taxon>
        <taxon>Ophiostomataceae</taxon>
        <taxon>Sporothrix</taxon>
    </lineage>
</organism>